<accession>A0A856MNS4</accession>
<keyword evidence="3" id="KW-1185">Reference proteome</keyword>
<dbReference type="GO" id="GO:0016747">
    <property type="term" value="F:acyltransferase activity, transferring groups other than amino-acyl groups"/>
    <property type="evidence" value="ECO:0007669"/>
    <property type="project" value="InterPro"/>
</dbReference>
<gene>
    <name evidence="2" type="ORF">DP114_20830</name>
</gene>
<dbReference type="PROSITE" id="PS51186">
    <property type="entry name" value="GNAT"/>
    <property type="match status" value="1"/>
</dbReference>
<proteinExistence type="predicted"/>
<dbReference type="InterPro" id="IPR000182">
    <property type="entry name" value="GNAT_dom"/>
</dbReference>
<organism evidence="2 3">
    <name type="scientific">Brasilonema sennae CENA114</name>
    <dbReference type="NCBI Taxonomy" id="415709"/>
    <lineage>
        <taxon>Bacteria</taxon>
        <taxon>Bacillati</taxon>
        <taxon>Cyanobacteriota</taxon>
        <taxon>Cyanophyceae</taxon>
        <taxon>Nostocales</taxon>
        <taxon>Scytonemataceae</taxon>
        <taxon>Brasilonema</taxon>
        <taxon>Bromeliae group (in: Brasilonema)</taxon>
    </lineage>
</organism>
<name>A0A856MNS4_9CYAN</name>
<dbReference type="Pfam" id="PF13508">
    <property type="entry name" value="Acetyltransf_7"/>
    <property type="match status" value="1"/>
</dbReference>
<evidence type="ECO:0000313" key="2">
    <source>
        <dbReference type="EMBL" id="QDL12348.1"/>
    </source>
</evidence>
<dbReference type="InterPro" id="IPR016181">
    <property type="entry name" value="Acyl_CoA_acyltransferase"/>
</dbReference>
<sequence>MLDFAPETHNQRAKIYQVITDAFGRTQEASLVDKIRNCPNFIPALSLVALENGDVLGHILFSRIFIEASEQIPALALAPLAVTPQRQRQGIGSQLVQVGLSKCRESDYSVVVVVGEPRYYRRFGFQKASQFGLHSSLPIPDEAFMVLELKPSALMNINGNVCYPDYFNEV</sequence>
<reference evidence="2 3" key="1">
    <citation type="submission" date="2018-06" db="EMBL/GenBank/DDBJ databases">
        <title>Comparative genomics of Brasilonema spp. strains.</title>
        <authorList>
            <person name="Alvarenga D.O."/>
            <person name="Fiore M.F."/>
            <person name="Varani A.M."/>
        </authorList>
    </citation>
    <scope>NUCLEOTIDE SEQUENCE [LARGE SCALE GENOMIC DNA]</scope>
    <source>
        <strain evidence="2 3">CENA114</strain>
    </source>
</reference>
<dbReference type="KEGG" id="bsen:DP114_20830"/>
<evidence type="ECO:0000313" key="3">
    <source>
        <dbReference type="Proteomes" id="UP000503129"/>
    </source>
</evidence>
<keyword evidence="2" id="KW-0808">Transferase</keyword>
<dbReference type="Proteomes" id="UP000503129">
    <property type="component" value="Chromosome"/>
</dbReference>
<dbReference type="SUPFAM" id="SSF55729">
    <property type="entry name" value="Acyl-CoA N-acyltransferases (Nat)"/>
    <property type="match status" value="1"/>
</dbReference>
<dbReference type="EMBL" id="CP030118">
    <property type="protein sequence ID" value="QDL12348.1"/>
    <property type="molecule type" value="Genomic_DNA"/>
</dbReference>
<dbReference type="AlphaFoldDB" id="A0A856MNS4"/>
<dbReference type="Gene3D" id="3.40.630.30">
    <property type="match status" value="1"/>
</dbReference>
<dbReference type="CDD" id="cd04301">
    <property type="entry name" value="NAT_SF"/>
    <property type="match status" value="1"/>
</dbReference>
<protein>
    <submittedName>
        <fullName evidence="2">GNAT family N-acetyltransferase</fullName>
    </submittedName>
</protein>
<feature type="domain" description="N-acetyltransferase" evidence="1">
    <location>
        <begin position="2"/>
        <end position="150"/>
    </location>
</feature>
<evidence type="ECO:0000259" key="1">
    <source>
        <dbReference type="PROSITE" id="PS51186"/>
    </source>
</evidence>
<dbReference type="RefSeq" id="WP_171978245.1">
    <property type="nucleotide sequence ID" value="NZ_CAWOXK010000001.1"/>
</dbReference>